<reference evidence="1" key="1">
    <citation type="submission" date="2021-05" db="EMBL/GenBank/DDBJ databases">
        <authorList>
            <person name="Scholz U."/>
            <person name="Mascher M."/>
            <person name="Fiebig A."/>
        </authorList>
    </citation>
    <scope>NUCLEOTIDE SEQUENCE [LARGE SCALE GENOMIC DNA]</scope>
</reference>
<name>A0ACD5UDK1_AVESA</name>
<accession>A0ACD5UDK1</accession>
<evidence type="ECO:0000313" key="1">
    <source>
        <dbReference type="EnsemblPlants" id="AVESA.00010b.r2.2AG0236560.2.CDS"/>
    </source>
</evidence>
<sequence length="270" mass="29612">MDPDGSYPKKISSIKSADNFSPLHEVFRGTTVMPVSNDHEDLKSSSPHSSSMGSTQSITQVLQEATMMLISRKKFHDAIPKKCSPLAPTTLNVVNNISSQANSTEISQIQQEIIARQDFLRNPIGNYFDSSQQMQILSMEPPSFTSLLQEDPIAVVHAHLNTIGGLDEGPIYEMPTKRVSEQVQHEMLSRGDPDGVPTPLVPSARSTQAPREEKNPVGASNKISDSATYHGSTTSRRYTCKICNSTFNSPQAYGGHMSSHSKARKKNQLV</sequence>
<organism evidence="1 2">
    <name type="scientific">Avena sativa</name>
    <name type="common">Oat</name>
    <dbReference type="NCBI Taxonomy" id="4498"/>
    <lineage>
        <taxon>Eukaryota</taxon>
        <taxon>Viridiplantae</taxon>
        <taxon>Streptophyta</taxon>
        <taxon>Embryophyta</taxon>
        <taxon>Tracheophyta</taxon>
        <taxon>Spermatophyta</taxon>
        <taxon>Magnoliopsida</taxon>
        <taxon>Liliopsida</taxon>
        <taxon>Poales</taxon>
        <taxon>Poaceae</taxon>
        <taxon>BOP clade</taxon>
        <taxon>Pooideae</taxon>
        <taxon>Poodae</taxon>
        <taxon>Poeae</taxon>
        <taxon>Poeae Chloroplast Group 1 (Aveneae type)</taxon>
        <taxon>Aveninae</taxon>
        <taxon>Avena</taxon>
    </lineage>
</organism>
<proteinExistence type="predicted"/>
<dbReference type="EnsemblPlants" id="AVESA.00010b.r2.2AG0236560.2">
    <property type="protein sequence ID" value="AVESA.00010b.r2.2AG0236560.2.CDS"/>
    <property type="gene ID" value="AVESA.00010b.r2.2AG0236560"/>
</dbReference>
<evidence type="ECO:0000313" key="2">
    <source>
        <dbReference type="Proteomes" id="UP001732700"/>
    </source>
</evidence>
<reference evidence="1" key="2">
    <citation type="submission" date="2025-09" db="UniProtKB">
        <authorList>
            <consortium name="EnsemblPlants"/>
        </authorList>
    </citation>
    <scope>IDENTIFICATION</scope>
</reference>
<keyword evidence="2" id="KW-1185">Reference proteome</keyword>
<protein>
    <submittedName>
        <fullName evidence="1">Uncharacterized protein</fullName>
    </submittedName>
</protein>
<dbReference type="Proteomes" id="UP001732700">
    <property type="component" value="Chromosome 2A"/>
</dbReference>